<evidence type="ECO:0000256" key="1">
    <source>
        <dbReference type="SAM" id="SignalP"/>
    </source>
</evidence>
<keyword evidence="1" id="KW-0732">Signal</keyword>
<name>A0A2S4HBY4_9GAMM</name>
<comment type="caution">
    <text evidence="2">The sequence shown here is derived from an EMBL/GenBank/DDBJ whole genome shotgun (WGS) entry which is preliminary data.</text>
</comment>
<accession>A0A2S4HBY4</accession>
<reference evidence="2" key="1">
    <citation type="submission" date="2018-01" db="EMBL/GenBank/DDBJ databases">
        <authorList>
            <person name="Yu X.-D."/>
        </authorList>
    </citation>
    <scope>NUCLEOTIDE SEQUENCE</scope>
    <source>
        <strain evidence="2">ZX-21</strain>
    </source>
</reference>
<gene>
    <name evidence="2" type="ORF">C0068_16390</name>
</gene>
<sequence length="102" mass="10881">MNKLVILVATIAMTSAVFAESDAYKMYAMASDLAGGSNSVEVFVDVGKKCGVDARTQENPWFAWIGSSTVNQPRFQAALSAKADGNHSEYNRAIKSIACASK</sequence>
<dbReference type="EMBL" id="PQGG01000038">
    <property type="protein sequence ID" value="POP51516.1"/>
    <property type="molecule type" value="Genomic_DNA"/>
</dbReference>
<feature type="signal peptide" evidence="1">
    <location>
        <begin position="1"/>
        <end position="19"/>
    </location>
</feature>
<evidence type="ECO:0000313" key="3">
    <source>
        <dbReference type="Proteomes" id="UP000237222"/>
    </source>
</evidence>
<evidence type="ECO:0000313" key="2">
    <source>
        <dbReference type="EMBL" id="POP51516.1"/>
    </source>
</evidence>
<dbReference type="Proteomes" id="UP000237222">
    <property type="component" value="Unassembled WGS sequence"/>
</dbReference>
<feature type="chain" id="PRO_5015409982" evidence="1">
    <location>
        <begin position="20"/>
        <end position="102"/>
    </location>
</feature>
<dbReference type="OrthoDB" id="10000281at2"/>
<dbReference type="RefSeq" id="WP_103685558.1">
    <property type="nucleotide sequence ID" value="NZ_PQGG01000038.1"/>
</dbReference>
<dbReference type="AlphaFoldDB" id="A0A2S4HBY4"/>
<protein>
    <submittedName>
        <fullName evidence="2">Uncharacterized protein</fullName>
    </submittedName>
</protein>
<proteinExistence type="predicted"/>
<organism evidence="2 3">
    <name type="scientific">Zhongshania marina</name>
    <dbReference type="NCBI Taxonomy" id="2304603"/>
    <lineage>
        <taxon>Bacteria</taxon>
        <taxon>Pseudomonadati</taxon>
        <taxon>Pseudomonadota</taxon>
        <taxon>Gammaproteobacteria</taxon>
        <taxon>Cellvibrionales</taxon>
        <taxon>Spongiibacteraceae</taxon>
        <taxon>Zhongshania</taxon>
    </lineage>
</organism>